<proteinExistence type="evidence at transcript level"/>
<dbReference type="AlphaFoldDB" id="I3T1U5"/>
<dbReference type="EMBL" id="BT146693">
    <property type="protein sequence ID" value="AFK46487.1"/>
    <property type="molecule type" value="mRNA"/>
</dbReference>
<sequence length="171" mass="19358">MPKSNGTTIDIDLSGIKSQFLAGINKLRRKCLIDFKQVNVTKFKTCRFHSGRNSKSRTNTHDRRIYSNSSKTPEDSKNRKSLLHSHSSLHKENCSSTITNLASIPCCCGSILLECRLQLCQIIHICVRSDTIINRNDNLLHLSSFRVHNLSRNWNYFSSNLPEAIAAAARL</sequence>
<evidence type="ECO:0000256" key="1">
    <source>
        <dbReference type="SAM" id="MobiDB-lite"/>
    </source>
</evidence>
<organism evidence="2">
    <name type="scientific">Lotus japonicus</name>
    <name type="common">Lotus corniculatus var. japonicus</name>
    <dbReference type="NCBI Taxonomy" id="34305"/>
    <lineage>
        <taxon>Eukaryota</taxon>
        <taxon>Viridiplantae</taxon>
        <taxon>Streptophyta</taxon>
        <taxon>Embryophyta</taxon>
        <taxon>Tracheophyta</taxon>
        <taxon>Spermatophyta</taxon>
        <taxon>Magnoliopsida</taxon>
        <taxon>eudicotyledons</taxon>
        <taxon>Gunneridae</taxon>
        <taxon>Pentapetalae</taxon>
        <taxon>rosids</taxon>
        <taxon>fabids</taxon>
        <taxon>Fabales</taxon>
        <taxon>Fabaceae</taxon>
        <taxon>Papilionoideae</taxon>
        <taxon>50 kb inversion clade</taxon>
        <taxon>NPAAA clade</taxon>
        <taxon>Hologalegina</taxon>
        <taxon>robinioid clade</taxon>
        <taxon>Loteae</taxon>
        <taxon>Lotus</taxon>
    </lineage>
</organism>
<protein>
    <submittedName>
        <fullName evidence="2">Uncharacterized protein</fullName>
    </submittedName>
</protein>
<reference evidence="2" key="1">
    <citation type="submission" date="2012-05" db="EMBL/GenBank/DDBJ databases">
        <authorList>
            <person name="Krishnakumar V."/>
            <person name="Cheung F."/>
            <person name="Xiao Y."/>
            <person name="Chan A."/>
            <person name="Moskal W.A."/>
            <person name="Town C.D."/>
        </authorList>
    </citation>
    <scope>NUCLEOTIDE SEQUENCE</scope>
</reference>
<name>I3T1U5_LOTJA</name>
<accession>I3T1U5</accession>
<evidence type="ECO:0000313" key="2">
    <source>
        <dbReference type="EMBL" id="AFK46487.1"/>
    </source>
</evidence>
<feature type="region of interest" description="Disordered" evidence="1">
    <location>
        <begin position="51"/>
        <end position="82"/>
    </location>
</feature>